<gene>
    <name evidence="1" type="ORF">MENT_LOCUS39628</name>
</gene>
<protein>
    <submittedName>
        <fullName evidence="1">Uncharacterized protein</fullName>
    </submittedName>
</protein>
<dbReference type="AlphaFoldDB" id="A0A6V7WJA2"/>
<dbReference type="OrthoDB" id="2526284at2759"/>
<proteinExistence type="predicted"/>
<evidence type="ECO:0000313" key="1">
    <source>
        <dbReference type="EMBL" id="CAD2187073.1"/>
    </source>
</evidence>
<reference evidence="1 2" key="1">
    <citation type="submission" date="2020-08" db="EMBL/GenBank/DDBJ databases">
        <authorList>
            <person name="Koutsovoulos G."/>
            <person name="Danchin GJ E."/>
        </authorList>
    </citation>
    <scope>NUCLEOTIDE SEQUENCE [LARGE SCALE GENOMIC DNA]</scope>
</reference>
<organism evidence="1 2">
    <name type="scientific">Meloidogyne enterolobii</name>
    <name type="common">Root-knot nematode worm</name>
    <name type="synonym">Meloidogyne mayaguensis</name>
    <dbReference type="NCBI Taxonomy" id="390850"/>
    <lineage>
        <taxon>Eukaryota</taxon>
        <taxon>Metazoa</taxon>
        <taxon>Ecdysozoa</taxon>
        <taxon>Nematoda</taxon>
        <taxon>Chromadorea</taxon>
        <taxon>Rhabditida</taxon>
        <taxon>Tylenchina</taxon>
        <taxon>Tylenchomorpha</taxon>
        <taxon>Tylenchoidea</taxon>
        <taxon>Meloidogynidae</taxon>
        <taxon>Meloidogyninae</taxon>
        <taxon>Meloidogyne</taxon>
    </lineage>
</organism>
<sequence length="44" mass="5238">MYLVPDSQNFILHFRNWSMIDHDAINVPLINRVIIIMRNLTSII</sequence>
<comment type="caution">
    <text evidence="1">The sequence shown here is derived from an EMBL/GenBank/DDBJ whole genome shotgun (WGS) entry which is preliminary data.</text>
</comment>
<dbReference type="EMBL" id="CAJEWN010000621">
    <property type="protein sequence ID" value="CAD2187073.1"/>
    <property type="molecule type" value="Genomic_DNA"/>
</dbReference>
<evidence type="ECO:0000313" key="2">
    <source>
        <dbReference type="Proteomes" id="UP000580250"/>
    </source>
</evidence>
<dbReference type="Proteomes" id="UP000580250">
    <property type="component" value="Unassembled WGS sequence"/>
</dbReference>
<name>A0A6V7WJA2_MELEN</name>
<accession>A0A6V7WJA2</accession>